<protein>
    <submittedName>
        <fullName evidence="1">Uncharacterized protein</fullName>
    </submittedName>
</protein>
<name>A0A8J6EPT6_ELECQ</name>
<proteinExistence type="predicted"/>
<evidence type="ECO:0000313" key="1">
    <source>
        <dbReference type="EMBL" id="KAG9473543.1"/>
    </source>
</evidence>
<dbReference type="Proteomes" id="UP000770717">
    <property type="component" value="Unassembled WGS sequence"/>
</dbReference>
<keyword evidence="2" id="KW-1185">Reference proteome</keyword>
<accession>A0A8J6EPT6</accession>
<comment type="caution">
    <text evidence="1">The sequence shown here is derived from an EMBL/GenBank/DDBJ whole genome shotgun (WGS) entry which is preliminary data.</text>
</comment>
<dbReference type="EMBL" id="WNTK01000013">
    <property type="protein sequence ID" value="KAG9473543.1"/>
    <property type="molecule type" value="Genomic_DNA"/>
</dbReference>
<sequence length="69" mass="7628">MYEAYHVGKFKSDARNGEVETVTTLLSIAPAKKPKMDGGLPLQEAVCLKGKMLYGILHYQPHPISLDIN</sequence>
<reference evidence="1" key="1">
    <citation type="thesis" date="2020" institute="ProQuest LLC" country="789 East Eisenhower Parkway, Ann Arbor, MI, USA">
        <title>Comparative Genomics and Chromosome Evolution.</title>
        <authorList>
            <person name="Mudd A.B."/>
        </authorList>
    </citation>
    <scope>NUCLEOTIDE SEQUENCE</scope>
    <source>
        <strain evidence="1">HN-11 Male</strain>
        <tissue evidence="1">Kidney and liver</tissue>
    </source>
</reference>
<dbReference type="AlphaFoldDB" id="A0A8J6EPT6"/>
<organism evidence="1 2">
    <name type="scientific">Eleutherodactylus coqui</name>
    <name type="common">Puerto Rican coqui</name>
    <dbReference type="NCBI Taxonomy" id="57060"/>
    <lineage>
        <taxon>Eukaryota</taxon>
        <taxon>Metazoa</taxon>
        <taxon>Chordata</taxon>
        <taxon>Craniata</taxon>
        <taxon>Vertebrata</taxon>
        <taxon>Euteleostomi</taxon>
        <taxon>Amphibia</taxon>
        <taxon>Batrachia</taxon>
        <taxon>Anura</taxon>
        <taxon>Neobatrachia</taxon>
        <taxon>Hyloidea</taxon>
        <taxon>Eleutherodactylidae</taxon>
        <taxon>Eleutherodactylinae</taxon>
        <taxon>Eleutherodactylus</taxon>
        <taxon>Eleutherodactylus</taxon>
    </lineage>
</organism>
<evidence type="ECO:0000313" key="2">
    <source>
        <dbReference type="Proteomes" id="UP000770717"/>
    </source>
</evidence>
<gene>
    <name evidence="1" type="ORF">GDO78_004048</name>
</gene>